<evidence type="ECO:0000256" key="3">
    <source>
        <dbReference type="ARBA" id="ARBA00023002"/>
    </source>
</evidence>
<feature type="binding site" evidence="6">
    <location>
        <position position="93"/>
    </location>
    <ligand>
        <name>FMN</name>
        <dbReference type="ChEBI" id="CHEBI:58210"/>
    </ligand>
</feature>
<dbReference type="Pfam" id="PF00296">
    <property type="entry name" value="Bac_luciferase"/>
    <property type="match status" value="1"/>
</dbReference>
<keyword evidence="1 6" id="KW-0285">Flavoprotein</keyword>
<accession>A0A4P8DKB0</accession>
<evidence type="ECO:0000256" key="1">
    <source>
        <dbReference type="ARBA" id="ARBA00022630"/>
    </source>
</evidence>
<evidence type="ECO:0000313" key="8">
    <source>
        <dbReference type="EMBL" id="QCL10780.1"/>
    </source>
</evidence>
<keyword evidence="2 6" id="KW-0288">FMN</keyword>
<dbReference type="PIRSF" id="PIRSF000337">
    <property type="entry name" value="NTA_MOA"/>
    <property type="match status" value="1"/>
</dbReference>
<geneLocation type="plasmid" evidence="8">
    <name>pOC-Colt5.8</name>
</geneLocation>
<evidence type="ECO:0000256" key="6">
    <source>
        <dbReference type="PIRSR" id="PIRSR000337-1"/>
    </source>
</evidence>
<proteinExistence type="inferred from homology"/>
<dbReference type="GO" id="GO:0004497">
    <property type="term" value="F:monooxygenase activity"/>
    <property type="evidence" value="ECO:0007669"/>
    <property type="project" value="UniProtKB-KW"/>
</dbReference>
<evidence type="ECO:0000259" key="7">
    <source>
        <dbReference type="Pfam" id="PF00296"/>
    </source>
</evidence>
<dbReference type="GO" id="GO:0016705">
    <property type="term" value="F:oxidoreductase activity, acting on paired donors, with incorporation or reduction of molecular oxygen"/>
    <property type="evidence" value="ECO:0007669"/>
    <property type="project" value="InterPro"/>
</dbReference>
<evidence type="ECO:0000256" key="5">
    <source>
        <dbReference type="ARBA" id="ARBA00033748"/>
    </source>
</evidence>
<dbReference type="InterPro" id="IPR036661">
    <property type="entry name" value="Luciferase-like_sf"/>
</dbReference>
<gene>
    <name evidence="8" type="ORF">pOC-C5.8_606</name>
</gene>
<keyword evidence="8" id="KW-0614">Plasmid</keyword>
<dbReference type="InterPro" id="IPR051260">
    <property type="entry name" value="Diverse_substr_monoxygenases"/>
</dbReference>
<feature type="binding site" evidence="6">
    <location>
        <position position="56"/>
    </location>
    <ligand>
        <name>FMN</name>
        <dbReference type="ChEBI" id="CHEBI:58210"/>
    </ligand>
</feature>
<feature type="binding site" evidence="6">
    <location>
        <position position="147"/>
    </location>
    <ligand>
        <name>FMN</name>
        <dbReference type="ChEBI" id="CHEBI:58210"/>
    </ligand>
</feature>
<feature type="domain" description="Luciferase-like" evidence="7">
    <location>
        <begin position="34"/>
        <end position="384"/>
    </location>
</feature>
<comment type="similarity">
    <text evidence="5">Belongs to the NtaA/SnaA/DszA monooxygenase family.</text>
</comment>
<dbReference type="Gene3D" id="3.20.20.30">
    <property type="entry name" value="Luciferase-like domain"/>
    <property type="match status" value="1"/>
</dbReference>
<organism evidence="8">
    <name type="scientific">Rhizobium rhizogenes</name>
    <name type="common">Agrobacterium rhizogenes</name>
    <dbReference type="NCBI Taxonomy" id="359"/>
    <lineage>
        <taxon>Bacteria</taxon>
        <taxon>Pseudomonadati</taxon>
        <taxon>Pseudomonadota</taxon>
        <taxon>Alphaproteobacteria</taxon>
        <taxon>Hyphomicrobiales</taxon>
        <taxon>Rhizobiaceae</taxon>
        <taxon>Rhizobium/Agrobacterium group</taxon>
        <taxon>Rhizobium</taxon>
    </lineage>
</organism>
<keyword evidence="4 8" id="KW-0503">Monooxygenase</keyword>
<protein>
    <submittedName>
        <fullName evidence="8">FMN-dependent oxidoreductase, nitrilotriacetate monooxygenase family protein</fullName>
        <ecNumber evidence="8">1.-.-.-</ecNumber>
    </submittedName>
</protein>
<dbReference type="AlphaFoldDB" id="A0A4P8DKB0"/>
<dbReference type="PANTHER" id="PTHR30011">
    <property type="entry name" value="ALKANESULFONATE MONOOXYGENASE-RELATED"/>
    <property type="match status" value="1"/>
</dbReference>
<feature type="binding site" evidence="6">
    <location>
        <position position="216"/>
    </location>
    <ligand>
        <name>FMN</name>
        <dbReference type="ChEBI" id="CHEBI:58210"/>
    </ligand>
</feature>
<reference evidence="8" key="1">
    <citation type="journal article" date="2019" name="Genome Biol. Evol.">
        <title>Evolutionary Relatedness and Classification of Tumour-Inducing and Opine-Catabolic Plasmids in Three Rhizobium rhizogenes Strains Isolated from the Same Crown Gall Tumour.</title>
        <authorList>
            <person name="Kuzmanovic N."/>
            <person name="Pulawska J."/>
        </authorList>
    </citation>
    <scope>NUCLEOTIDE SEQUENCE</scope>
    <source>
        <strain evidence="8">Colt5.8</strain>
        <plasmid evidence="8">pOC-Colt5.8</plasmid>
    </source>
</reference>
<dbReference type="RefSeq" id="WP_172694579.1">
    <property type="nucleotide sequence ID" value="NZ_MK318973.1"/>
</dbReference>
<sequence>MTNQHVSLSINFHGVGVHPASWKLVPDRNATWLFQAQLDVARIAHEGVFDALWLPDLPMAITPPEHAPLHISDPQLLMAAIAASVPDIGVVPTVSSSYTEPYTVARNIATLNNISGGRAGVNVIASYHARIAQNYGQQQVADYAERYRRADEYFNLLGQLIDSFVLTPGWDDPDLLIDPEGRREIAYEGEFFQVRGPLPSPRHASGRPLFSTAGGSEHAIDLAVRHADVLYAALVDRNAAAAFVADIRNRVRLQGRPEGALKVVPGIVPILGSTMQEAARRLEQLTELLGESPDPVLRVAKLLNIPSADLHPDRPLTEAQLAMPSPDFTRPLGFFRSITDVARSGNLTVRQLGQEFQLGGGHKIVVGTPDTVASTISDWYRSGAADGFVLHLQDLPRDARDFVDHVIPLLRREGIYPDRYAPGSLRQRLGIPETNILGSTGPQATAA</sequence>
<dbReference type="InterPro" id="IPR016215">
    <property type="entry name" value="NTA_MOA"/>
</dbReference>
<dbReference type="EMBL" id="MK318973">
    <property type="protein sequence ID" value="QCL10780.1"/>
    <property type="molecule type" value="Genomic_DNA"/>
</dbReference>
<dbReference type="EC" id="1.-.-.-" evidence="8"/>
<dbReference type="NCBIfam" id="TIGR03860">
    <property type="entry name" value="FMN_nitrolo"/>
    <property type="match status" value="1"/>
</dbReference>
<dbReference type="InterPro" id="IPR011251">
    <property type="entry name" value="Luciferase-like_dom"/>
</dbReference>
<dbReference type="PANTHER" id="PTHR30011:SF16">
    <property type="entry name" value="C2H2 FINGER DOMAIN TRANSCRIPTION FACTOR (EUROFUNG)-RELATED"/>
    <property type="match status" value="1"/>
</dbReference>
<name>A0A4P8DKB0_RHIRH</name>
<evidence type="ECO:0000256" key="4">
    <source>
        <dbReference type="ARBA" id="ARBA00023033"/>
    </source>
</evidence>
<dbReference type="SUPFAM" id="SSF51679">
    <property type="entry name" value="Bacterial luciferase-like"/>
    <property type="match status" value="1"/>
</dbReference>
<keyword evidence="3 8" id="KW-0560">Oxidoreductase</keyword>
<evidence type="ECO:0000256" key="2">
    <source>
        <dbReference type="ARBA" id="ARBA00022643"/>
    </source>
</evidence>